<dbReference type="RefSeq" id="WP_065789870.1">
    <property type="nucleotide sequence ID" value="NZ_MAUJ01000001.1"/>
</dbReference>
<organism evidence="1 2">
    <name type="scientific">Pseudoalteromonas luteoviolacea</name>
    <dbReference type="NCBI Taxonomy" id="43657"/>
    <lineage>
        <taxon>Bacteria</taxon>
        <taxon>Pseudomonadati</taxon>
        <taxon>Pseudomonadota</taxon>
        <taxon>Gammaproteobacteria</taxon>
        <taxon>Alteromonadales</taxon>
        <taxon>Pseudoalteromonadaceae</taxon>
        <taxon>Pseudoalteromonas</taxon>
    </lineage>
</organism>
<dbReference type="Proteomes" id="UP000093366">
    <property type="component" value="Unassembled WGS sequence"/>
</dbReference>
<reference evidence="2" key="1">
    <citation type="submission" date="2016-07" db="EMBL/GenBank/DDBJ databases">
        <authorList>
            <person name="Florea S."/>
            <person name="Webb J.S."/>
            <person name="Jaromczyk J."/>
            <person name="Schardl C.L."/>
        </authorList>
    </citation>
    <scope>NUCLEOTIDE SEQUENCE [LARGE SCALE GENOMIC DNA]</scope>
    <source>
        <strain evidence="2">IPB1</strain>
    </source>
</reference>
<dbReference type="AlphaFoldDB" id="A0A1C0TX16"/>
<evidence type="ECO:0000313" key="2">
    <source>
        <dbReference type="Proteomes" id="UP000093366"/>
    </source>
</evidence>
<evidence type="ECO:0000313" key="1">
    <source>
        <dbReference type="EMBL" id="OCQ23861.1"/>
    </source>
</evidence>
<accession>A0A1C0TX16</accession>
<comment type="caution">
    <text evidence="1">The sequence shown here is derived from an EMBL/GenBank/DDBJ whole genome shotgun (WGS) entry which is preliminary data.</text>
</comment>
<name>A0A1C0TX16_9GAMM</name>
<protein>
    <submittedName>
        <fullName evidence="1">Uncharacterized protein</fullName>
    </submittedName>
</protein>
<sequence>MNPAITVLKAHLAKLEAREQFESIDDKAAHIGEIIQFKDSIAQLELCEKYRITGGSLISQLPETPSIEHQFVVAYQNESTNSENWEEVLFNGRQVWFSSGDLVIRK</sequence>
<dbReference type="OrthoDB" id="6301519at2"/>
<dbReference type="EMBL" id="MAUJ01000001">
    <property type="protein sequence ID" value="OCQ23861.1"/>
    <property type="molecule type" value="Genomic_DNA"/>
</dbReference>
<gene>
    <name evidence="1" type="ORF">A7985_07950</name>
</gene>
<proteinExistence type="predicted"/>